<dbReference type="RefSeq" id="WP_200320959.1">
    <property type="nucleotide sequence ID" value="NZ_JAENJH010000005.1"/>
</dbReference>
<dbReference type="Proteomes" id="UP000635245">
    <property type="component" value="Unassembled WGS sequence"/>
</dbReference>
<dbReference type="InterPro" id="IPR019587">
    <property type="entry name" value="Polyketide_cyclase/dehydratase"/>
</dbReference>
<sequence length="139" mass="15182">MRLEVVRRVDAGLEVVWAALADIESWSRWTESITSVRRLDTGPLRVGSQARVKQPRLPEQVWRVTELTESAGFTWETRGPGVTTIGGHWLTDADGAVTATLTLEQRGPLGAVLGMVLGGLSRRYVNLEADGLKRAAESS</sequence>
<keyword evidence="2" id="KW-1185">Reference proteome</keyword>
<comment type="caution">
    <text evidence="1">The sequence shown here is derived from an EMBL/GenBank/DDBJ whole genome shotgun (WGS) entry which is preliminary data.</text>
</comment>
<gene>
    <name evidence="1" type="ORF">JHE00_21670</name>
</gene>
<dbReference type="Pfam" id="PF10604">
    <property type="entry name" value="Polyketide_cyc2"/>
    <property type="match status" value="1"/>
</dbReference>
<protein>
    <submittedName>
        <fullName evidence="1">SRPBCC family protein</fullName>
    </submittedName>
</protein>
<accession>A0A934V370</accession>
<dbReference type="EMBL" id="JAENJH010000005">
    <property type="protein sequence ID" value="MBK1786941.1"/>
    <property type="molecule type" value="Genomic_DNA"/>
</dbReference>
<name>A0A934V370_9PSEU</name>
<dbReference type="SUPFAM" id="SSF55961">
    <property type="entry name" value="Bet v1-like"/>
    <property type="match status" value="1"/>
</dbReference>
<evidence type="ECO:0000313" key="2">
    <source>
        <dbReference type="Proteomes" id="UP000635245"/>
    </source>
</evidence>
<organism evidence="1 2">
    <name type="scientific">Prauserella cavernicola</name>
    <dbReference type="NCBI Taxonomy" id="2800127"/>
    <lineage>
        <taxon>Bacteria</taxon>
        <taxon>Bacillati</taxon>
        <taxon>Actinomycetota</taxon>
        <taxon>Actinomycetes</taxon>
        <taxon>Pseudonocardiales</taxon>
        <taxon>Pseudonocardiaceae</taxon>
        <taxon>Prauserella</taxon>
    </lineage>
</organism>
<reference evidence="1" key="1">
    <citation type="submission" date="2020-12" db="EMBL/GenBank/DDBJ databases">
        <title>Prauserella sp. ASG 168, a novel actinomycete isolated from cave rock.</title>
        <authorList>
            <person name="Suriyachadkun C."/>
        </authorList>
    </citation>
    <scope>NUCLEOTIDE SEQUENCE</scope>
    <source>
        <strain evidence="1">ASG 168</strain>
    </source>
</reference>
<dbReference type="Gene3D" id="3.30.530.20">
    <property type="match status" value="1"/>
</dbReference>
<dbReference type="InterPro" id="IPR023393">
    <property type="entry name" value="START-like_dom_sf"/>
</dbReference>
<proteinExistence type="predicted"/>
<evidence type="ECO:0000313" key="1">
    <source>
        <dbReference type="EMBL" id="MBK1786941.1"/>
    </source>
</evidence>
<dbReference type="AlphaFoldDB" id="A0A934V370"/>